<dbReference type="AlphaFoldDB" id="A0A268P5J6"/>
<keyword evidence="7" id="KW-0812">Transmembrane</keyword>
<evidence type="ECO:0000313" key="16">
    <source>
        <dbReference type="EMBL" id="PAE90530.1"/>
    </source>
</evidence>
<evidence type="ECO:0000256" key="8">
    <source>
        <dbReference type="ARBA" id="ARBA00022960"/>
    </source>
</evidence>
<evidence type="ECO:0000256" key="6">
    <source>
        <dbReference type="ARBA" id="ARBA00022475"/>
    </source>
</evidence>
<keyword evidence="10" id="KW-1133">Transmembrane helix</keyword>
<dbReference type="Gene3D" id="3.40.710.10">
    <property type="entry name" value="DD-peptidase/beta-lactamase superfamily"/>
    <property type="match status" value="1"/>
</dbReference>
<evidence type="ECO:0000256" key="5">
    <source>
        <dbReference type="ARBA" id="ARBA00012448"/>
    </source>
</evidence>
<name>A0A268P5J6_SHOCL</name>
<dbReference type="GO" id="GO:0071972">
    <property type="term" value="F:peptidoglycan L,D-transpeptidase activity"/>
    <property type="evidence" value="ECO:0007669"/>
    <property type="project" value="TreeGrafter"/>
</dbReference>
<dbReference type="SUPFAM" id="SSF56519">
    <property type="entry name" value="Penicillin binding protein dimerisation domain"/>
    <property type="match status" value="1"/>
</dbReference>
<accession>A0A268P5J6</accession>
<protein>
    <recommendedName>
        <fullName evidence="5">serine-type D-Ala-D-Ala carboxypeptidase</fullName>
        <ecNumber evidence="5">3.4.16.4</ecNumber>
    </recommendedName>
</protein>
<proteinExistence type="inferred from homology"/>
<keyword evidence="12" id="KW-0961">Cell wall biogenesis/degradation</keyword>
<keyword evidence="8" id="KW-0133">Cell shape</keyword>
<comment type="subcellular location">
    <subcellularLocation>
        <location evidence="2">Cell membrane</location>
    </subcellularLocation>
    <subcellularLocation>
        <location evidence="1">Membrane</location>
        <topology evidence="1">Single-pass membrane protein</topology>
    </subcellularLocation>
</comment>
<dbReference type="GO" id="GO:0008658">
    <property type="term" value="F:penicillin binding"/>
    <property type="evidence" value="ECO:0007669"/>
    <property type="project" value="InterPro"/>
</dbReference>
<dbReference type="EC" id="3.4.16.4" evidence="5"/>
<dbReference type="GO" id="GO:0009002">
    <property type="term" value="F:serine-type D-Ala-D-Ala carboxypeptidase activity"/>
    <property type="evidence" value="ECO:0007669"/>
    <property type="project" value="UniProtKB-EC"/>
</dbReference>
<dbReference type="PANTHER" id="PTHR30627">
    <property type="entry name" value="PEPTIDOGLYCAN D,D-TRANSPEPTIDASE"/>
    <property type="match status" value="1"/>
</dbReference>
<evidence type="ECO:0000256" key="10">
    <source>
        <dbReference type="ARBA" id="ARBA00022989"/>
    </source>
</evidence>
<evidence type="ECO:0000256" key="1">
    <source>
        <dbReference type="ARBA" id="ARBA00004167"/>
    </source>
</evidence>
<dbReference type="RefSeq" id="WP_011246561.1">
    <property type="nucleotide sequence ID" value="NZ_BOQQ01000005.1"/>
</dbReference>
<dbReference type="PANTHER" id="PTHR30627:SF2">
    <property type="entry name" value="PEPTIDOGLYCAN D,D-TRANSPEPTIDASE MRDA"/>
    <property type="match status" value="1"/>
</dbReference>
<feature type="domain" description="Penicillin-binding protein transpeptidase" evidence="14">
    <location>
        <begin position="337"/>
        <end position="671"/>
    </location>
</feature>
<keyword evidence="9" id="KW-0573">Peptidoglycan synthesis</keyword>
<dbReference type="InterPro" id="IPR050515">
    <property type="entry name" value="Beta-lactam/transpept"/>
</dbReference>
<comment type="similarity">
    <text evidence="4">Belongs to the transpeptidase family.</text>
</comment>
<dbReference type="Gene3D" id="3.90.1310.10">
    <property type="entry name" value="Penicillin-binding protein 2a (Domain 2)"/>
    <property type="match status" value="1"/>
</dbReference>
<evidence type="ECO:0000256" key="12">
    <source>
        <dbReference type="ARBA" id="ARBA00023316"/>
    </source>
</evidence>
<dbReference type="EMBL" id="NPCC01000004">
    <property type="protein sequence ID" value="PAE90530.1"/>
    <property type="molecule type" value="Genomic_DNA"/>
</dbReference>
<dbReference type="Pfam" id="PF00905">
    <property type="entry name" value="Transpeptidase"/>
    <property type="match status" value="1"/>
</dbReference>
<dbReference type="Gene3D" id="1.10.10.1230">
    <property type="entry name" value="Penicillin-binding protein, N-terminal non-catalytic domain, head sub-domain"/>
    <property type="match status" value="1"/>
</dbReference>
<keyword evidence="6" id="KW-1003">Cell membrane</keyword>
<reference evidence="16 17" key="1">
    <citation type="submission" date="2017-07" db="EMBL/GenBank/DDBJ databases">
        <title>Isolation and whole genome analysis of endospore-forming bacteria from heroin.</title>
        <authorList>
            <person name="Kalinowski J."/>
            <person name="Ahrens B."/>
            <person name="Al-Dilaimi A."/>
            <person name="Winkler A."/>
            <person name="Wibberg D."/>
            <person name="Schleenbecker U."/>
            <person name="Ruckert C."/>
            <person name="Wolfel R."/>
            <person name="Grass G."/>
        </authorList>
    </citation>
    <scope>NUCLEOTIDE SEQUENCE [LARGE SCALE GENOMIC DNA]</scope>
    <source>
        <strain evidence="16 17">7539</strain>
    </source>
</reference>
<comment type="caution">
    <text evidence="16">The sequence shown here is derived from an EMBL/GenBank/DDBJ whole genome shotgun (WGS) entry which is preliminary data.</text>
</comment>
<evidence type="ECO:0000256" key="3">
    <source>
        <dbReference type="ARBA" id="ARBA00004752"/>
    </source>
</evidence>
<keyword evidence="11" id="KW-0472">Membrane</keyword>
<evidence type="ECO:0000259" key="14">
    <source>
        <dbReference type="Pfam" id="PF00905"/>
    </source>
</evidence>
<evidence type="ECO:0000256" key="2">
    <source>
        <dbReference type="ARBA" id="ARBA00004236"/>
    </source>
</evidence>
<feature type="domain" description="Penicillin-binding protein dimerisation" evidence="15">
    <location>
        <begin position="59"/>
        <end position="280"/>
    </location>
</feature>
<comment type="pathway">
    <text evidence="3">Cell wall biogenesis; peptidoglycan biosynthesis.</text>
</comment>
<dbReference type="InterPro" id="IPR001460">
    <property type="entry name" value="PCN-bd_Tpept"/>
</dbReference>
<dbReference type="Proteomes" id="UP000216207">
    <property type="component" value="Unassembled WGS sequence"/>
</dbReference>
<dbReference type="UniPathway" id="UPA00219"/>
<dbReference type="InterPro" id="IPR012338">
    <property type="entry name" value="Beta-lactam/transpept-like"/>
</dbReference>
<gene>
    <name evidence="16" type="ORF">CHH72_01195</name>
</gene>
<dbReference type="GO" id="GO:0009252">
    <property type="term" value="P:peptidoglycan biosynthetic process"/>
    <property type="evidence" value="ECO:0007669"/>
    <property type="project" value="UniProtKB-UniPathway"/>
</dbReference>
<organism evidence="16 17">
    <name type="scientific">Shouchella clausii</name>
    <name type="common">Alkalihalobacillus clausii</name>
    <dbReference type="NCBI Taxonomy" id="79880"/>
    <lineage>
        <taxon>Bacteria</taxon>
        <taxon>Bacillati</taxon>
        <taxon>Bacillota</taxon>
        <taxon>Bacilli</taxon>
        <taxon>Bacillales</taxon>
        <taxon>Bacillaceae</taxon>
        <taxon>Shouchella</taxon>
    </lineage>
</organism>
<evidence type="ECO:0000256" key="9">
    <source>
        <dbReference type="ARBA" id="ARBA00022984"/>
    </source>
</evidence>
<sequence>MAEKKNKARSQVSARLNILFLGVFLLFSALILRLGMVQIVQGESYEEELTHVSNQTARIDAPRGLMYDSYGNVVVDNSMELSVTYTNPGNQKAEDILELAIKLSDFIEVDTENLRFRDKQEYWYVTHSEKERKALIEGKKVDDKDEYQTIIDEITEEMVDGYSKEEEQVIAIFTHMLRGTSGTPQRIKQSITEEEAHVLSEHLDKLPNIDLQRDATREYVYGDTLRQLYGSVGSIQSEKVDDYLANGYARSDLVGNSYLELQYENVLRGTKAEISRTSTRTGGEEAESVVEETLGSRGNDLVLSVDMEYQQLLDEAVEKHVMKNRGYYLQQQEGSAYAIVMNPKTGEILAISGFVDPAGEDESYLHPTGAVNNAFEFGSVVKGASVLTGMQEGVVTPDTVVNDQPLHFNGTPEKKSVTSMGPVNMGTALERSSNVYMFEIAMRMGNYTYNSNIPQSQRSLFGLSVANDVLERSRYYFSQFGLGTQTGIDLPHEVTGITGVPQEPGASLDFMIGQFDTYTTLQVGQYASTIANDGVRMRPRLVKEILEPSINGEEATVVKEFAPEVLNEVDMSKDKLDVVQNGFRRVVTGSRGTASSIKTDVPIAAKTGTAEISVAIGEGDNRQVLNGNNQSFIGYAPYDDPEIAFAVIAPKVQIPRGTSYKIAQGIAQDLVNDYFDLQENREGPKSVDSVMDEVDLFENE</sequence>
<evidence type="ECO:0000259" key="15">
    <source>
        <dbReference type="Pfam" id="PF03717"/>
    </source>
</evidence>
<evidence type="ECO:0000256" key="11">
    <source>
        <dbReference type="ARBA" id="ARBA00023136"/>
    </source>
</evidence>
<dbReference type="InterPro" id="IPR005311">
    <property type="entry name" value="PBP_dimer"/>
</dbReference>
<dbReference type="Pfam" id="PF03717">
    <property type="entry name" value="PBP_dimer"/>
    <property type="match status" value="1"/>
</dbReference>
<evidence type="ECO:0000256" key="13">
    <source>
        <dbReference type="ARBA" id="ARBA00034000"/>
    </source>
</evidence>
<evidence type="ECO:0000313" key="17">
    <source>
        <dbReference type="Proteomes" id="UP000216207"/>
    </source>
</evidence>
<dbReference type="GO" id="GO:0008360">
    <property type="term" value="P:regulation of cell shape"/>
    <property type="evidence" value="ECO:0007669"/>
    <property type="project" value="UniProtKB-KW"/>
</dbReference>
<evidence type="ECO:0000256" key="4">
    <source>
        <dbReference type="ARBA" id="ARBA00007171"/>
    </source>
</evidence>
<dbReference type="GO" id="GO:0071555">
    <property type="term" value="P:cell wall organization"/>
    <property type="evidence" value="ECO:0007669"/>
    <property type="project" value="UniProtKB-KW"/>
</dbReference>
<comment type="catalytic activity">
    <reaction evidence="13">
        <text>Preferential cleavage: (Ac)2-L-Lys-D-Ala-|-D-Ala. Also transpeptidation of peptidyl-alanyl moieties that are N-acyl substituents of D-alanine.</text>
        <dbReference type="EC" id="3.4.16.4"/>
    </reaction>
</comment>
<dbReference type="GO" id="GO:0005886">
    <property type="term" value="C:plasma membrane"/>
    <property type="evidence" value="ECO:0007669"/>
    <property type="project" value="UniProtKB-SubCell"/>
</dbReference>
<dbReference type="OMA" id="WRFGGWP"/>
<dbReference type="InterPro" id="IPR036138">
    <property type="entry name" value="PBP_dimer_sf"/>
</dbReference>
<dbReference type="SUPFAM" id="SSF56601">
    <property type="entry name" value="beta-lactamase/transpeptidase-like"/>
    <property type="match status" value="1"/>
</dbReference>
<evidence type="ECO:0000256" key="7">
    <source>
        <dbReference type="ARBA" id="ARBA00022692"/>
    </source>
</evidence>